<protein>
    <submittedName>
        <fullName evidence="11">ABC transporter permease</fullName>
    </submittedName>
</protein>
<feature type="transmembrane region" description="Helical" evidence="9">
    <location>
        <begin position="99"/>
        <end position="121"/>
    </location>
</feature>
<evidence type="ECO:0000256" key="3">
    <source>
        <dbReference type="ARBA" id="ARBA00022448"/>
    </source>
</evidence>
<dbReference type="PANTHER" id="PTHR30183">
    <property type="entry name" value="MOLYBDENUM TRANSPORT SYSTEM PERMEASE PROTEIN MODB"/>
    <property type="match status" value="1"/>
</dbReference>
<feature type="domain" description="ABC transmembrane type-1" evidence="10">
    <location>
        <begin position="61"/>
        <end position="260"/>
    </location>
</feature>
<dbReference type="SUPFAM" id="SSF161098">
    <property type="entry name" value="MetI-like"/>
    <property type="match status" value="1"/>
</dbReference>
<dbReference type="KEGG" id="hlt:I7X12_00065"/>
<evidence type="ECO:0000313" key="12">
    <source>
        <dbReference type="Proteomes" id="UP000595001"/>
    </source>
</evidence>
<dbReference type="AlphaFoldDB" id="A0A7U3WBJ1"/>
<comment type="similarity">
    <text evidence="2 9">Belongs to the binding-protein-dependent transport system permease family.</text>
</comment>
<accession>A0A7U3WBJ1</accession>
<name>A0A7U3WBJ1_9EURY</name>
<dbReference type="OrthoDB" id="11163at2157"/>
<proteinExistence type="inferred from homology"/>
<feature type="transmembrane region" description="Helical" evidence="9">
    <location>
        <begin position="237"/>
        <end position="259"/>
    </location>
</feature>
<evidence type="ECO:0000256" key="1">
    <source>
        <dbReference type="ARBA" id="ARBA00004651"/>
    </source>
</evidence>
<keyword evidence="8 9" id="KW-0472">Membrane</keyword>
<feature type="transmembrane region" description="Helical" evidence="9">
    <location>
        <begin position="133"/>
        <end position="154"/>
    </location>
</feature>
<keyword evidence="3 9" id="KW-0813">Transport</keyword>
<evidence type="ECO:0000256" key="6">
    <source>
        <dbReference type="ARBA" id="ARBA00022692"/>
    </source>
</evidence>
<dbReference type="EMBL" id="CP065856">
    <property type="protein sequence ID" value="QPV64986.1"/>
    <property type="molecule type" value="Genomic_DNA"/>
</dbReference>
<dbReference type="GeneID" id="60586840"/>
<dbReference type="Gene3D" id="1.10.3720.10">
    <property type="entry name" value="MetI-like"/>
    <property type="match status" value="1"/>
</dbReference>
<keyword evidence="4" id="KW-1003">Cell membrane</keyword>
<keyword evidence="12" id="KW-1185">Reference proteome</keyword>
<evidence type="ECO:0000256" key="9">
    <source>
        <dbReference type="RuleBase" id="RU363032"/>
    </source>
</evidence>
<feature type="transmembrane region" description="Helical" evidence="9">
    <location>
        <begin position="66"/>
        <end position="87"/>
    </location>
</feature>
<evidence type="ECO:0000256" key="2">
    <source>
        <dbReference type="ARBA" id="ARBA00009306"/>
    </source>
</evidence>
<dbReference type="InterPro" id="IPR000515">
    <property type="entry name" value="MetI-like"/>
</dbReference>
<dbReference type="InterPro" id="IPR035906">
    <property type="entry name" value="MetI-like_sf"/>
</dbReference>
<evidence type="ECO:0000256" key="4">
    <source>
        <dbReference type="ARBA" id="ARBA00022475"/>
    </source>
</evidence>
<sequence>MSRVSTAREPADGTSVWGATAPLLGGLLLVLYAAPVAWLVLAQPPAAVFASLDAPFVVGAARNTLLSAAVSTALATLLGVPLAYWLARADFRGRTLVTAVVAFPLVLPPVVSGMVLLSAVGPEGLGGLLGVRVTGTIAGVVLAQTFVASPFVVLTARSAFERVDTDAEEAARTLGATEWRTFRRVTLPLAWRGVLAGSTLAFARAAGEFGATLMLAYYPRTLPVQIWATFQGRGLDAAFPVAVVLVAVASLALVCINLLGESSLVAPE</sequence>
<dbReference type="Proteomes" id="UP000595001">
    <property type="component" value="Chromosome"/>
</dbReference>
<evidence type="ECO:0000256" key="8">
    <source>
        <dbReference type="ARBA" id="ARBA00023136"/>
    </source>
</evidence>
<keyword evidence="6 9" id="KW-0812">Transmembrane</keyword>
<evidence type="ECO:0000313" key="11">
    <source>
        <dbReference type="EMBL" id="QPV64986.1"/>
    </source>
</evidence>
<dbReference type="RefSeq" id="WP_198063744.1">
    <property type="nucleotide sequence ID" value="NZ_CP065856.1"/>
</dbReference>
<keyword evidence="7 9" id="KW-1133">Transmembrane helix</keyword>
<reference evidence="11 12" key="1">
    <citation type="submission" date="2020-12" db="EMBL/GenBank/DDBJ databases">
        <title>Halosimplex halophilum sp. nov. and Halosimplex salinum sp. nov., two new members of the genus Halosimplex.</title>
        <authorList>
            <person name="Cui H.L."/>
        </authorList>
    </citation>
    <scope>NUCLEOTIDE SEQUENCE [LARGE SCALE GENOMIC DNA]</scope>
    <source>
        <strain evidence="11 12">YGH94</strain>
    </source>
</reference>
<dbReference type="PANTHER" id="PTHR30183:SF3">
    <property type="entry name" value="MOLYBDENUM TRANSPORT SYSTEM PERMEASE PROTEIN MODB"/>
    <property type="match status" value="1"/>
</dbReference>
<dbReference type="GO" id="GO:0055085">
    <property type="term" value="P:transmembrane transport"/>
    <property type="evidence" value="ECO:0007669"/>
    <property type="project" value="InterPro"/>
</dbReference>
<organism evidence="11 12">
    <name type="scientific">Halosimplex litoreum</name>
    <dbReference type="NCBI Taxonomy" id="1198301"/>
    <lineage>
        <taxon>Archaea</taxon>
        <taxon>Methanobacteriati</taxon>
        <taxon>Methanobacteriota</taxon>
        <taxon>Stenosarchaea group</taxon>
        <taxon>Halobacteria</taxon>
        <taxon>Halobacteriales</taxon>
        <taxon>Haloarculaceae</taxon>
        <taxon>Halosimplex</taxon>
    </lineage>
</organism>
<dbReference type="GO" id="GO:0005886">
    <property type="term" value="C:plasma membrane"/>
    <property type="evidence" value="ECO:0007669"/>
    <property type="project" value="UniProtKB-SubCell"/>
</dbReference>
<gene>
    <name evidence="11" type="ORF">I7X12_00065</name>
</gene>
<dbReference type="Pfam" id="PF00528">
    <property type="entry name" value="BPD_transp_1"/>
    <property type="match status" value="1"/>
</dbReference>
<keyword evidence="5" id="KW-0500">Molybdenum</keyword>
<dbReference type="PROSITE" id="PS50928">
    <property type="entry name" value="ABC_TM1"/>
    <property type="match status" value="1"/>
</dbReference>
<evidence type="ECO:0000256" key="7">
    <source>
        <dbReference type="ARBA" id="ARBA00022989"/>
    </source>
</evidence>
<dbReference type="CDD" id="cd06261">
    <property type="entry name" value="TM_PBP2"/>
    <property type="match status" value="1"/>
</dbReference>
<comment type="subcellular location">
    <subcellularLocation>
        <location evidence="1 9">Cell membrane</location>
        <topology evidence="1 9">Multi-pass membrane protein</topology>
    </subcellularLocation>
</comment>
<evidence type="ECO:0000259" key="10">
    <source>
        <dbReference type="PROSITE" id="PS50928"/>
    </source>
</evidence>
<evidence type="ECO:0000256" key="5">
    <source>
        <dbReference type="ARBA" id="ARBA00022505"/>
    </source>
</evidence>